<protein>
    <recommendedName>
        <fullName evidence="1">UspA domain-containing protein</fullName>
    </recommendedName>
</protein>
<dbReference type="InterPro" id="IPR014729">
    <property type="entry name" value="Rossmann-like_a/b/a_fold"/>
</dbReference>
<reference evidence="2 3" key="1">
    <citation type="submission" date="2019-07" db="EMBL/GenBank/DDBJ databases">
        <title>Whole genome shotgun sequence of Cellulomonas terrae NBRC 100819.</title>
        <authorList>
            <person name="Hosoyama A."/>
            <person name="Uohara A."/>
            <person name="Ohji S."/>
            <person name="Ichikawa N."/>
        </authorList>
    </citation>
    <scope>NUCLEOTIDE SEQUENCE [LARGE SCALE GENOMIC DNA]</scope>
    <source>
        <strain evidence="2 3">NBRC 100819</strain>
    </source>
</reference>
<dbReference type="OrthoDB" id="3213322at2"/>
<evidence type="ECO:0000259" key="1">
    <source>
        <dbReference type="Pfam" id="PF00582"/>
    </source>
</evidence>
<accession>A0A511JMK6</accession>
<dbReference type="Proteomes" id="UP000321049">
    <property type="component" value="Unassembled WGS sequence"/>
</dbReference>
<feature type="domain" description="UspA" evidence="1">
    <location>
        <begin position="19"/>
        <end position="167"/>
    </location>
</feature>
<dbReference type="CDD" id="cd00293">
    <property type="entry name" value="USP-like"/>
    <property type="match status" value="1"/>
</dbReference>
<dbReference type="InterPro" id="IPR006016">
    <property type="entry name" value="UspA"/>
</dbReference>
<dbReference type="Pfam" id="PF00582">
    <property type="entry name" value="Usp"/>
    <property type="match status" value="1"/>
</dbReference>
<sequence>MTRSAPHPWHGTPVPGTPTVVVGVLPRQSPTVVLGAAALARAMGASLVCVWADPARTLVAEEPDGTLVTTPLDPDHADRLDGDGVAETAMAEQLAAHLEGSGVTWRFVYTVGEASRALARVARETGAAQIVIGSRRPGVGGWMNHLIGGSTAGRLAHTQPFPVTIVPVSPEGAP</sequence>
<proteinExistence type="predicted"/>
<dbReference type="Gene3D" id="3.40.50.620">
    <property type="entry name" value="HUPs"/>
    <property type="match status" value="1"/>
</dbReference>
<keyword evidence="3" id="KW-1185">Reference proteome</keyword>
<evidence type="ECO:0000313" key="2">
    <source>
        <dbReference type="EMBL" id="GEL99257.1"/>
    </source>
</evidence>
<evidence type="ECO:0000313" key="3">
    <source>
        <dbReference type="Proteomes" id="UP000321049"/>
    </source>
</evidence>
<dbReference type="AlphaFoldDB" id="A0A511JMK6"/>
<dbReference type="SUPFAM" id="SSF52402">
    <property type="entry name" value="Adenine nucleotide alpha hydrolases-like"/>
    <property type="match status" value="1"/>
</dbReference>
<name>A0A511JMK6_9CELL</name>
<dbReference type="RefSeq" id="WP_146846917.1">
    <property type="nucleotide sequence ID" value="NZ_BJWH01000015.1"/>
</dbReference>
<organism evidence="2 3">
    <name type="scientific">Cellulomonas terrae</name>
    <dbReference type="NCBI Taxonomy" id="311234"/>
    <lineage>
        <taxon>Bacteria</taxon>
        <taxon>Bacillati</taxon>
        <taxon>Actinomycetota</taxon>
        <taxon>Actinomycetes</taxon>
        <taxon>Micrococcales</taxon>
        <taxon>Cellulomonadaceae</taxon>
        <taxon>Cellulomonas</taxon>
    </lineage>
</organism>
<dbReference type="EMBL" id="BJWH01000015">
    <property type="protein sequence ID" value="GEL99257.1"/>
    <property type="molecule type" value="Genomic_DNA"/>
</dbReference>
<gene>
    <name evidence="2" type="ORF">CTE05_28040</name>
</gene>
<comment type="caution">
    <text evidence="2">The sequence shown here is derived from an EMBL/GenBank/DDBJ whole genome shotgun (WGS) entry which is preliminary data.</text>
</comment>